<name>A0A7J6AKK1_AMEME</name>
<evidence type="ECO:0000313" key="4">
    <source>
        <dbReference type="Proteomes" id="UP000593565"/>
    </source>
</evidence>
<organism evidence="3 4">
    <name type="scientific">Ameiurus melas</name>
    <name type="common">Black bullhead</name>
    <name type="synonym">Silurus melas</name>
    <dbReference type="NCBI Taxonomy" id="219545"/>
    <lineage>
        <taxon>Eukaryota</taxon>
        <taxon>Metazoa</taxon>
        <taxon>Chordata</taxon>
        <taxon>Craniata</taxon>
        <taxon>Vertebrata</taxon>
        <taxon>Euteleostomi</taxon>
        <taxon>Actinopterygii</taxon>
        <taxon>Neopterygii</taxon>
        <taxon>Teleostei</taxon>
        <taxon>Ostariophysi</taxon>
        <taxon>Siluriformes</taxon>
        <taxon>Ictaluridae</taxon>
        <taxon>Ameiurus</taxon>
    </lineage>
</organism>
<dbReference type="GO" id="GO:0006955">
    <property type="term" value="P:immune response"/>
    <property type="evidence" value="ECO:0007669"/>
    <property type="project" value="TreeGrafter"/>
</dbReference>
<dbReference type="Pfam" id="PF07534">
    <property type="entry name" value="TLD"/>
    <property type="match status" value="1"/>
</dbReference>
<dbReference type="Proteomes" id="UP000593565">
    <property type="component" value="Unassembled WGS sequence"/>
</dbReference>
<sequence length="489" mass="54463">MVERLRLSFGLGGDGVPLTITDSQAFSEFYMDALGLVFPSIFTEAQEEIYSWLGNVELHLLYKASVHGYTASAFHQRCDHQGPTLIVACSNSGEIYGGYTSEDYTQTKCYINDGNAFLFHLQGTTPVQFGIKTPRGKNARYDDYNAGPCFGNEVYFLHNNSAQVSCKPGNVYMFNTNNRVGYNHFHGNNQVYRLNECAVFKVTDVTKIAAQVSVQKPWRNVLWTAERRAELMESIKNYKPLNSSVNSIRVLLIGPIGAGKSSFFNSINSVFRGHVTSQAMSGSSGTSVTNQFRTYTVKAGREGNALPLILCDTMGLEEFSGAGLNIEDISSIIKGYILDRYKFNPASPFQPDERLDFKPVTLQDKIHCVAYVLDTGKVSLLSSKVEEKLTAIRQRVNSLGIPQIVLLTKVDEACPDVEKDLQNIYLSAVIKTKFQEASNRLGVPMTNIIPVKNYSHELDLDLNCDILLLTAVQQMLRFADNYFDDISPV</sequence>
<dbReference type="Gene3D" id="3.40.50.300">
    <property type="entry name" value="P-loop containing nucleotide triphosphate hydrolases"/>
    <property type="match status" value="1"/>
</dbReference>
<evidence type="ECO:0000313" key="3">
    <source>
        <dbReference type="EMBL" id="KAF4083200.1"/>
    </source>
</evidence>
<evidence type="ECO:0000259" key="2">
    <source>
        <dbReference type="PROSITE" id="PS51886"/>
    </source>
</evidence>
<dbReference type="InterPro" id="IPR027417">
    <property type="entry name" value="P-loop_NTPase"/>
</dbReference>
<dbReference type="AlphaFoldDB" id="A0A7J6AKK1"/>
<reference evidence="3 4" key="1">
    <citation type="submission" date="2020-02" db="EMBL/GenBank/DDBJ databases">
        <title>A chromosome-scale genome assembly of the black bullhead catfish (Ameiurus melas).</title>
        <authorList>
            <person name="Wen M."/>
            <person name="Zham M."/>
            <person name="Cabau C."/>
            <person name="Klopp C."/>
            <person name="Donnadieu C."/>
            <person name="Roques C."/>
            <person name="Bouchez O."/>
            <person name="Lampietro C."/>
            <person name="Jouanno E."/>
            <person name="Herpin A."/>
            <person name="Louis A."/>
            <person name="Berthelot C."/>
            <person name="Parey E."/>
            <person name="Roest-Crollius H."/>
            <person name="Braasch I."/>
            <person name="Postlethwait J."/>
            <person name="Robinson-Rechavi M."/>
            <person name="Echchiki A."/>
            <person name="Begum T."/>
            <person name="Montfort J."/>
            <person name="Schartl M."/>
            <person name="Bobe J."/>
            <person name="Guiguen Y."/>
        </authorList>
    </citation>
    <scope>NUCLEOTIDE SEQUENCE [LARGE SCALE GENOMIC DNA]</scope>
    <source>
        <strain evidence="3">M_S1</strain>
        <tissue evidence="3">Blood</tissue>
    </source>
</reference>
<dbReference type="PANTHER" id="PTHR14241:SF19">
    <property type="entry name" value="INTERFERON-INDUCED PROTEIN 44-LIKE ISOFORM X1-RELATED"/>
    <property type="match status" value="1"/>
</dbReference>
<keyword evidence="4" id="KW-1185">Reference proteome</keyword>
<comment type="caution">
    <text evidence="3">The sequence shown here is derived from an EMBL/GenBank/DDBJ whole genome shotgun (WGS) entry which is preliminary data.</text>
</comment>
<feature type="domain" description="TLDc" evidence="2">
    <location>
        <begin position="35"/>
        <end position="203"/>
    </location>
</feature>
<dbReference type="InterPro" id="IPR006571">
    <property type="entry name" value="TLDc_dom"/>
</dbReference>
<protein>
    <recommendedName>
        <fullName evidence="2">TLDc domain-containing protein</fullName>
    </recommendedName>
</protein>
<accession>A0A7J6AKK1</accession>
<evidence type="ECO:0000256" key="1">
    <source>
        <dbReference type="ARBA" id="ARBA00009243"/>
    </source>
</evidence>
<dbReference type="EMBL" id="JAAGNN010000011">
    <property type="protein sequence ID" value="KAF4083200.1"/>
    <property type="molecule type" value="Genomic_DNA"/>
</dbReference>
<dbReference type="PROSITE" id="PS51886">
    <property type="entry name" value="TLDC"/>
    <property type="match status" value="1"/>
</dbReference>
<dbReference type="SMART" id="SM00584">
    <property type="entry name" value="TLDc"/>
    <property type="match status" value="1"/>
</dbReference>
<comment type="similarity">
    <text evidence="1">Belongs to the IFI44 family.</text>
</comment>
<gene>
    <name evidence="3" type="ORF">AMELA_G00137290</name>
</gene>
<dbReference type="PANTHER" id="PTHR14241">
    <property type="entry name" value="INTERFERON-INDUCED PROTEIN 44"/>
    <property type="match status" value="1"/>
</dbReference>
<dbReference type="SUPFAM" id="SSF52540">
    <property type="entry name" value="P-loop containing nucleoside triphosphate hydrolases"/>
    <property type="match status" value="1"/>
</dbReference>
<proteinExistence type="inferred from homology"/>